<accession>A0A4R8DSW2</accession>
<protein>
    <recommendedName>
        <fullName evidence="6">Ribosomal RNA small subunit methyltransferase H</fullName>
        <ecNumber evidence="6">2.1.1.199</ecNumber>
    </recommendedName>
    <alternativeName>
        <fullName evidence="6">16S rRNA m(4)C1402 methyltransferase</fullName>
    </alternativeName>
    <alternativeName>
        <fullName evidence="6">rRNA (cytosine-N(4)-)-methyltransferase RsmH</fullName>
    </alternativeName>
</protein>
<evidence type="ECO:0000256" key="2">
    <source>
        <dbReference type="ARBA" id="ARBA00022552"/>
    </source>
</evidence>
<keyword evidence="9" id="KW-1185">Reference proteome</keyword>
<dbReference type="InterPro" id="IPR023397">
    <property type="entry name" value="SAM-dep_MeTrfase_MraW_recog"/>
</dbReference>
<dbReference type="GO" id="GO:0070475">
    <property type="term" value="P:rRNA base methylation"/>
    <property type="evidence" value="ECO:0007669"/>
    <property type="project" value="UniProtKB-UniRule"/>
</dbReference>
<comment type="caution">
    <text evidence="8">The sequence shown here is derived from an EMBL/GenBank/DDBJ whole genome shotgun (WGS) entry which is preliminary data.</text>
</comment>
<dbReference type="EC" id="2.1.1.199" evidence="6"/>
<evidence type="ECO:0000256" key="7">
    <source>
        <dbReference type="SAM" id="MobiDB-lite"/>
    </source>
</evidence>
<dbReference type="GO" id="GO:0071424">
    <property type="term" value="F:rRNA (cytosine-N4-)-methyltransferase activity"/>
    <property type="evidence" value="ECO:0007669"/>
    <property type="project" value="UniProtKB-UniRule"/>
</dbReference>
<comment type="subcellular location">
    <subcellularLocation>
        <location evidence="6">Cytoplasm</location>
    </subcellularLocation>
</comment>
<keyword evidence="5 6" id="KW-0949">S-adenosyl-L-methionine</keyword>
<dbReference type="PANTHER" id="PTHR11265:SF0">
    <property type="entry name" value="12S RRNA N4-METHYLCYTIDINE METHYLTRANSFERASE"/>
    <property type="match status" value="1"/>
</dbReference>
<keyword evidence="3 6" id="KW-0489">Methyltransferase</keyword>
<dbReference type="AlphaFoldDB" id="A0A4R8DSW2"/>
<comment type="similarity">
    <text evidence="1 6">Belongs to the methyltransferase superfamily. RsmH family.</text>
</comment>
<name>A0A4R8DSW2_9BACT</name>
<sequence>MSEYHVPVLLEEALEGLAIRPDGTYVDCTFGGGGHSRAILERLGAKGRLIAFDQDEDAARNVPPDERVIFVPQNFRHLARFLRLHGVPEVDGILADLGVSSHQFDEEDRGFSTRSAGDLDMRMDQRQTLTAAQILEQYGEAELHKLFERYGEVTNARTLARKIVEVRKVMPLATIPGFMQAVQGVVKGNPKKYFAQVFQALRIEVNDELGALKVLLEQVPGALVEKGRVAIITFHSLEDRLVKQFFKSGTWEEQEEDTNPYGRQKTASPLEVITRKPVLPSEEEYKRNPRSRSAKLRVAAKK</sequence>
<feature type="binding site" evidence="6">
    <location>
        <position position="75"/>
    </location>
    <ligand>
        <name>S-adenosyl-L-methionine</name>
        <dbReference type="ChEBI" id="CHEBI:59789"/>
    </ligand>
</feature>
<dbReference type="SUPFAM" id="SSF53335">
    <property type="entry name" value="S-adenosyl-L-methionine-dependent methyltransferases"/>
    <property type="match status" value="1"/>
</dbReference>
<comment type="catalytic activity">
    <reaction evidence="6">
        <text>cytidine(1402) in 16S rRNA + S-adenosyl-L-methionine = N(4)-methylcytidine(1402) in 16S rRNA + S-adenosyl-L-homocysteine + H(+)</text>
        <dbReference type="Rhea" id="RHEA:42928"/>
        <dbReference type="Rhea" id="RHEA-COMP:10286"/>
        <dbReference type="Rhea" id="RHEA-COMP:10287"/>
        <dbReference type="ChEBI" id="CHEBI:15378"/>
        <dbReference type="ChEBI" id="CHEBI:57856"/>
        <dbReference type="ChEBI" id="CHEBI:59789"/>
        <dbReference type="ChEBI" id="CHEBI:74506"/>
        <dbReference type="ChEBI" id="CHEBI:82748"/>
        <dbReference type="EC" id="2.1.1.199"/>
    </reaction>
</comment>
<dbReference type="GO" id="GO:0005737">
    <property type="term" value="C:cytoplasm"/>
    <property type="evidence" value="ECO:0007669"/>
    <property type="project" value="UniProtKB-SubCell"/>
</dbReference>
<feature type="region of interest" description="Disordered" evidence="7">
    <location>
        <begin position="253"/>
        <end position="302"/>
    </location>
</feature>
<keyword evidence="2 6" id="KW-0698">rRNA processing</keyword>
<evidence type="ECO:0000313" key="8">
    <source>
        <dbReference type="EMBL" id="TDX00241.1"/>
    </source>
</evidence>
<reference evidence="8 9" key="1">
    <citation type="submission" date="2019-03" db="EMBL/GenBank/DDBJ databases">
        <title>Genomic Encyclopedia of Type Strains, Phase IV (KMG-IV): sequencing the most valuable type-strain genomes for metagenomic binning, comparative biology and taxonomic classification.</title>
        <authorList>
            <person name="Goeker M."/>
        </authorList>
    </citation>
    <scope>NUCLEOTIDE SEQUENCE [LARGE SCALE GENOMIC DNA]</scope>
    <source>
        <strain evidence="8 9">DSM 100059</strain>
    </source>
</reference>
<dbReference type="RefSeq" id="WP_133991629.1">
    <property type="nucleotide sequence ID" value="NZ_SODV01000001.1"/>
</dbReference>
<dbReference type="Gene3D" id="3.40.50.150">
    <property type="entry name" value="Vaccinia Virus protein VP39"/>
    <property type="match status" value="1"/>
</dbReference>
<organism evidence="8 9">
    <name type="scientific">Dinghuibacter silviterrae</name>
    <dbReference type="NCBI Taxonomy" id="1539049"/>
    <lineage>
        <taxon>Bacteria</taxon>
        <taxon>Pseudomonadati</taxon>
        <taxon>Bacteroidota</taxon>
        <taxon>Chitinophagia</taxon>
        <taxon>Chitinophagales</taxon>
        <taxon>Chitinophagaceae</taxon>
        <taxon>Dinghuibacter</taxon>
    </lineage>
</organism>
<feature type="binding site" evidence="6">
    <location>
        <position position="53"/>
    </location>
    <ligand>
        <name>S-adenosyl-L-methionine</name>
        <dbReference type="ChEBI" id="CHEBI:59789"/>
    </ligand>
</feature>
<evidence type="ECO:0000256" key="5">
    <source>
        <dbReference type="ARBA" id="ARBA00022691"/>
    </source>
</evidence>
<gene>
    <name evidence="6" type="primary">rsmH</name>
    <name evidence="8" type="ORF">EDB95_1260</name>
</gene>
<dbReference type="EMBL" id="SODV01000001">
    <property type="protein sequence ID" value="TDX00241.1"/>
    <property type="molecule type" value="Genomic_DNA"/>
</dbReference>
<dbReference type="InterPro" id="IPR029063">
    <property type="entry name" value="SAM-dependent_MTases_sf"/>
</dbReference>
<keyword evidence="6" id="KW-0963">Cytoplasm</keyword>
<feature type="binding site" evidence="6">
    <location>
        <position position="96"/>
    </location>
    <ligand>
        <name>S-adenosyl-L-methionine</name>
        <dbReference type="ChEBI" id="CHEBI:59789"/>
    </ligand>
</feature>
<proteinExistence type="inferred from homology"/>
<dbReference type="PANTHER" id="PTHR11265">
    <property type="entry name" value="S-ADENOSYL-METHYLTRANSFERASE MRAW"/>
    <property type="match status" value="1"/>
</dbReference>
<evidence type="ECO:0000256" key="4">
    <source>
        <dbReference type="ARBA" id="ARBA00022679"/>
    </source>
</evidence>
<feature type="binding site" evidence="6">
    <location>
        <position position="103"/>
    </location>
    <ligand>
        <name>S-adenosyl-L-methionine</name>
        <dbReference type="ChEBI" id="CHEBI:59789"/>
    </ligand>
</feature>
<comment type="function">
    <text evidence="6">Specifically methylates the N4 position of cytidine in position 1402 (C1402) of 16S rRNA.</text>
</comment>
<dbReference type="OrthoDB" id="9806637at2"/>
<dbReference type="SUPFAM" id="SSF81799">
    <property type="entry name" value="Putative methyltransferase TM0872, insert domain"/>
    <property type="match status" value="1"/>
</dbReference>
<dbReference type="Gene3D" id="1.10.150.170">
    <property type="entry name" value="Putative methyltransferase TM0872, insert domain"/>
    <property type="match status" value="1"/>
</dbReference>
<dbReference type="Proteomes" id="UP000294498">
    <property type="component" value="Unassembled WGS sequence"/>
</dbReference>
<keyword evidence="4 6" id="KW-0808">Transferase</keyword>
<evidence type="ECO:0000256" key="1">
    <source>
        <dbReference type="ARBA" id="ARBA00010396"/>
    </source>
</evidence>
<dbReference type="InterPro" id="IPR002903">
    <property type="entry name" value="RsmH"/>
</dbReference>
<dbReference type="PIRSF" id="PIRSF004486">
    <property type="entry name" value="MraW"/>
    <property type="match status" value="1"/>
</dbReference>
<evidence type="ECO:0000256" key="6">
    <source>
        <dbReference type="HAMAP-Rule" id="MF_01007"/>
    </source>
</evidence>
<feature type="binding site" evidence="6">
    <location>
        <begin position="33"/>
        <end position="35"/>
    </location>
    <ligand>
        <name>S-adenosyl-L-methionine</name>
        <dbReference type="ChEBI" id="CHEBI:59789"/>
    </ligand>
</feature>
<evidence type="ECO:0000256" key="3">
    <source>
        <dbReference type="ARBA" id="ARBA00022603"/>
    </source>
</evidence>
<feature type="compositionally biased region" description="Basic residues" evidence="7">
    <location>
        <begin position="288"/>
        <end position="302"/>
    </location>
</feature>
<evidence type="ECO:0000313" key="9">
    <source>
        <dbReference type="Proteomes" id="UP000294498"/>
    </source>
</evidence>
<dbReference type="NCBIfam" id="TIGR00006">
    <property type="entry name" value="16S rRNA (cytosine(1402)-N(4))-methyltransferase RsmH"/>
    <property type="match status" value="1"/>
</dbReference>
<dbReference type="Pfam" id="PF01795">
    <property type="entry name" value="Methyltransf_5"/>
    <property type="match status" value="1"/>
</dbReference>
<dbReference type="HAMAP" id="MF_01007">
    <property type="entry name" value="16SrRNA_methyltr_H"/>
    <property type="match status" value="1"/>
</dbReference>